<proteinExistence type="predicted"/>
<comment type="caution">
    <text evidence="1">The sequence shown here is derived from an EMBL/GenBank/DDBJ whole genome shotgun (WGS) entry which is preliminary data.</text>
</comment>
<keyword evidence="2" id="KW-1185">Reference proteome</keyword>
<reference evidence="1 2" key="1">
    <citation type="submission" date="2020-05" db="EMBL/GenBank/DDBJ databases">
        <title>Draft genome sequence of Desulfovibrio psychrotolerans JS1T.</title>
        <authorList>
            <person name="Ueno A."/>
            <person name="Tamazawa S."/>
            <person name="Tamamura S."/>
            <person name="Murakami T."/>
            <person name="Kiyama T."/>
            <person name="Inomata H."/>
            <person name="Amano Y."/>
            <person name="Miyakawa K."/>
            <person name="Tamaki H."/>
            <person name="Naganuma T."/>
            <person name="Kaneko K."/>
        </authorList>
    </citation>
    <scope>NUCLEOTIDE SEQUENCE [LARGE SCALE GENOMIC DNA]</scope>
    <source>
        <strain evidence="1 2">JS1</strain>
    </source>
</reference>
<accession>A0A7J0BPG8</accession>
<sequence>MLRELHRLKKYPVLLCGGDAENTFAPASVQKAERITRACAEHFDQMSGFLPFQQIGGLPLFRRQKECSHERLSGGNVV</sequence>
<name>A0A7J0BPG8_9BACT</name>
<evidence type="ECO:0000313" key="1">
    <source>
        <dbReference type="EMBL" id="GFM35508.1"/>
    </source>
</evidence>
<dbReference type="EMBL" id="BLVP01000001">
    <property type="protein sequence ID" value="GFM35508.1"/>
    <property type="molecule type" value="Genomic_DNA"/>
</dbReference>
<evidence type="ECO:0000313" key="2">
    <source>
        <dbReference type="Proteomes" id="UP000503820"/>
    </source>
</evidence>
<gene>
    <name evidence="1" type="ORF">DSM19430T_01920</name>
</gene>
<dbReference type="Proteomes" id="UP000503820">
    <property type="component" value="Unassembled WGS sequence"/>
</dbReference>
<protein>
    <submittedName>
        <fullName evidence="1">Uncharacterized protein</fullName>
    </submittedName>
</protein>
<organism evidence="1 2">
    <name type="scientific">Desulfovibrio psychrotolerans</name>
    <dbReference type="NCBI Taxonomy" id="415242"/>
    <lineage>
        <taxon>Bacteria</taxon>
        <taxon>Pseudomonadati</taxon>
        <taxon>Thermodesulfobacteriota</taxon>
        <taxon>Desulfovibrionia</taxon>
        <taxon>Desulfovibrionales</taxon>
        <taxon>Desulfovibrionaceae</taxon>
        <taxon>Desulfovibrio</taxon>
    </lineage>
</organism>
<dbReference type="AlphaFoldDB" id="A0A7J0BPG8"/>